<dbReference type="RefSeq" id="WP_112541168.1">
    <property type="nucleotide sequence ID" value="NZ_CP030103.1"/>
</dbReference>
<sequence length="1317" mass="151450">MSSIKKRKLILLSLSLTGLTVSTIASSFYYFTNKNDFNIEFKNSKDELDKTIKDGESTLPNLTNDDDKTNLDNAINKAKDTINNPDSSKDDLDKAKDELNKVIEEVKDNQIKRNIAALKLDLLAKINEGRSLETNPDLVDEVVKQALSTAINDGQKVYDNASATLSDVENAIKVLDDAIKDAKASILTKHNKDIADSKDKLDKTIKDGESTLPNLTNDDDKTNLDNAINKAKDTINNPDSSKDDLDKAKDELNKVIEEVKDNQIKRNIAALKLDLLAKINEGRSLETNPDLVDEVVKQALSTAINDGQKVYDNASATLSDVENAIKVLDDAIKDAKASILTKHNKDIADSKDKLDKTIKDGESTLPNLTNDDDKTNLDNAINKAKDTINNPDSSKDDLDKAKDELNKVIEEVKDNQIKRNIAALKLDLLAKINEGRSLETNPDLVDEVVKQALSTAINDGQKVYDNASATLSDVENAIKVLDDAIKDANTAIQHKQYLDGVIQKLKNEIRNANLIIEKTKSWPKHDEYMNPLKGLISLSEDHINKATYETVNFLEKDIQDIQQNIEELKLTYIANYEYLSNIDVESFTFKEPSDEYLVMINDIDVSLFKDPVLKFNNQILNTNDELSILDTKIDDTNKSQGILKFLTTIKYKDLQITHSQSKKFITDENDILNEIILRYSNRIFSLKKESLNKKFDELTINDFVGSDVELPERVKDKTTYEIKKMILSNNNILIVYSVKLVNGENYPDFKYAVNGVSKTYILPYTNIIKDNSLYIKTKEQINNIESRFKLSLVDEQLKQFKVKTIYNAIEKTSSKLISNNIFSKYSKKELMNRMLKWFLQLNYNNNDSDKEIQTYYWNIKDCQLLEENGEYKLNITYSYSYENQWLGNSIILKDNVESAIDDSSNLEEDLYKLGELCGSAESKRTEFYSLYLNDDLKKLSHEEINNSSWTHLDSNLIGIRWKTDFDHSNMFIKYVSRIYDQGNTKQLNVYPIFVLNGIHAYFYYTYWNIDDFPLSVMNVDESIAKNNEYLNSFKKIALDNEGYMIEDVLQNYNIYYNDQLIQNINNKELLLNKTNIKINPKHKETKYSDITLEYVSSKINKDDINHSDWVVKITYGYASDYIKIKNLPVKVFSDEKNNELLLEKIKPILSSEYNIQKIPASQISAKNIVFINTETNDLLIDKDYNIEILNIKVQTENSHNVNIEYRITINNHTYTRTSTIENLLNEEEYERYVDNEINNGNYYVVFSPTGDKLYENWQNIKYSWTVYGPKELTIEIKNVKAAKFTKYWTYTIDYELKYKEKVVFSSDTTFSYSLKKQ</sequence>
<dbReference type="Pfam" id="PF07554">
    <property type="entry name" value="FIVAR"/>
    <property type="match status" value="6"/>
</dbReference>
<accession>A0A2Z4LLG1</accession>
<evidence type="ECO:0000313" key="2">
    <source>
        <dbReference type="Proteomes" id="UP000249865"/>
    </source>
</evidence>
<dbReference type="KEGG" id="mclo:DK849_00330"/>
<reference evidence="2" key="1">
    <citation type="submission" date="2018-06" db="EMBL/GenBank/DDBJ databases">
        <title>Complete genome sequences of Mycoplasma anatis, M. anseris and M. cloacale type strains.</title>
        <authorList>
            <person name="Grozner D."/>
            <person name="Forro B."/>
            <person name="Sulyok K.M."/>
            <person name="Marton S."/>
            <person name="Kreizinger Z."/>
            <person name="Banyai K."/>
            <person name="Gyuranecz M."/>
        </authorList>
    </citation>
    <scope>NUCLEOTIDE SEQUENCE [LARGE SCALE GENOMIC DNA]</scope>
    <source>
        <strain evidence="2">NCTC 10199</strain>
    </source>
</reference>
<organism evidence="1 2">
    <name type="scientific">Metamycoplasma cloacale</name>
    <dbReference type="NCBI Taxonomy" id="92401"/>
    <lineage>
        <taxon>Bacteria</taxon>
        <taxon>Bacillati</taxon>
        <taxon>Mycoplasmatota</taxon>
        <taxon>Mycoplasmoidales</taxon>
        <taxon>Metamycoplasmataceae</taxon>
        <taxon>Metamycoplasma</taxon>
    </lineage>
</organism>
<dbReference type="Gene3D" id="1.20.1270.90">
    <property type="entry name" value="AF1782-like"/>
    <property type="match status" value="6"/>
</dbReference>
<keyword evidence="2" id="KW-1185">Reference proteome</keyword>
<dbReference type="Proteomes" id="UP000249865">
    <property type="component" value="Chromosome"/>
</dbReference>
<protein>
    <submittedName>
        <fullName evidence="1">Uncharacterized protein</fullName>
    </submittedName>
</protein>
<evidence type="ECO:0000313" key="1">
    <source>
        <dbReference type="EMBL" id="AWX42536.1"/>
    </source>
</evidence>
<gene>
    <name evidence="1" type="ORF">DK849_00330</name>
</gene>
<name>A0A2Z4LLG1_9BACT</name>
<dbReference type="EMBL" id="CP030103">
    <property type="protein sequence ID" value="AWX42536.1"/>
    <property type="molecule type" value="Genomic_DNA"/>
</dbReference>
<proteinExistence type="predicted"/>